<dbReference type="PATRIC" id="fig|907348.3.peg.2915"/>
<dbReference type="NCBIfam" id="NF011080">
    <property type="entry name" value="PRK14508.1-3"/>
    <property type="match status" value="1"/>
</dbReference>
<dbReference type="Pfam" id="PF02446">
    <property type="entry name" value="Glyco_hydro_77"/>
    <property type="match status" value="1"/>
</dbReference>
<evidence type="ECO:0000313" key="12">
    <source>
        <dbReference type="Proteomes" id="UP000003571"/>
    </source>
</evidence>
<evidence type="ECO:0000256" key="8">
    <source>
        <dbReference type="ARBA" id="ARBA00031423"/>
    </source>
</evidence>
<organism evidence="11 12">
    <name type="scientific">Treponema saccharophilum DSM 2985</name>
    <dbReference type="NCBI Taxonomy" id="907348"/>
    <lineage>
        <taxon>Bacteria</taxon>
        <taxon>Pseudomonadati</taxon>
        <taxon>Spirochaetota</taxon>
        <taxon>Spirochaetia</taxon>
        <taxon>Spirochaetales</taxon>
        <taxon>Treponemataceae</taxon>
        <taxon>Treponema</taxon>
    </lineage>
</organism>
<evidence type="ECO:0000313" key="11">
    <source>
        <dbReference type="EMBL" id="EIC00413.1"/>
    </source>
</evidence>
<reference evidence="11 12" key="1">
    <citation type="submission" date="2011-09" db="EMBL/GenBank/DDBJ databases">
        <title>The draft genome of Treponema saccharophilum DSM 2985.</title>
        <authorList>
            <consortium name="US DOE Joint Genome Institute (JGI-PGF)"/>
            <person name="Lucas S."/>
            <person name="Copeland A."/>
            <person name="Lapidus A."/>
            <person name="Glavina del Rio T."/>
            <person name="Dalin E."/>
            <person name="Tice H."/>
            <person name="Bruce D."/>
            <person name="Goodwin L."/>
            <person name="Pitluck S."/>
            <person name="Peters L."/>
            <person name="Kyrpides N."/>
            <person name="Mavromatis K."/>
            <person name="Ivanova N."/>
            <person name="Markowitz V."/>
            <person name="Cheng J.-F."/>
            <person name="Hugenholtz P."/>
            <person name="Woyke T."/>
            <person name="Wu D."/>
            <person name="Gronow S."/>
            <person name="Wellnitz S."/>
            <person name="Brambilla E."/>
            <person name="Klenk H.-P."/>
            <person name="Eisen J.A."/>
        </authorList>
    </citation>
    <scope>NUCLEOTIDE SEQUENCE [LARGE SCALE GENOMIC DNA]</scope>
    <source>
        <strain evidence="11 12">DSM 2985</strain>
    </source>
</reference>
<sequence length="496" mass="56239">MVHQNKRSSGVLMHISSLPGNTGIGTLGKHAFSFIDKLSVAGQSYWQLLPICPTGYGDSPYQSFSTAAGNPYFIDFEELVSDGLLEKSDYESIDWGNDERRADYGILYQNRRSVFEKAVANFKEKTPADFDSFCKENENWLDDYALFMAVKDAHVGAPLSSWEDAFRFRDGRTISAFKAKHKDDIEYYRIVQYFFFKQWMKMKKYANSKGIKLIGDLPIYVSADSVDVWASPDNFALNGNLRPIEVAGCPPDGFSATGQLWGNPVYNWEHMKKTNFTWWKKRLDHSLLMFDVIRIDHFRGFESYYCIPADSKTAENGTWRPGPGMELFTKANLLDKPIIAEDLGFLTDGVRALLKGTGFPGMKILQFAFDTRDGNDYIPEHYTENSVAYTGTHDNDTIAGWTKSAPNADVKNAMAYFSLEDESALPKAMMKSAMKSVSATCILTMQDILLKGSDARMNTPSTQSGNWQWRATEEELEKADWAWLKDLTTESERLRK</sequence>
<dbReference type="RefSeq" id="WP_002706592.1">
    <property type="nucleotide sequence ID" value="NZ_AGRW01000055.1"/>
</dbReference>
<evidence type="ECO:0000256" key="5">
    <source>
        <dbReference type="ARBA" id="ARBA00022676"/>
    </source>
</evidence>
<gene>
    <name evidence="11" type="ORF">TresaDRAFT_0507</name>
</gene>
<keyword evidence="7 10" id="KW-0119">Carbohydrate metabolism</keyword>
<evidence type="ECO:0000256" key="4">
    <source>
        <dbReference type="ARBA" id="ARBA00020295"/>
    </source>
</evidence>
<dbReference type="GO" id="GO:0005975">
    <property type="term" value="P:carbohydrate metabolic process"/>
    <property type="evidence" value="ECO:0007669"/>
    <property type="project" value="InterPro"/>
</dbReference>
<evidence type="ECO:0000256" key="1">
    <source>
        <dbReference type="ARBA" id="ARBA00000439"/>
    </source>
</evidence>
<comment type="caution">
    <text evidence="11">The sequence shown here is derived from an EMBL/GenBank/DDBJ whole genome shotgun (WGS) entry which is preliminary data.</text>
</comment>
<accession>H7EPL2</accession>
<proteinExistence type="inferred from homology"/>
<evidence type="ECO:0000256" key="6">
    <source>
        <dbReference type="ARBA" id="ARBA00022679"/>
    </source>
</evidence>
<dbReference type="Gene3D" id="3.20.20.80">
    <property type="entry name" value="Glycosidases"/>
    <property type="match status" value="1"/>
</dbReference>
<dbReference type="GO" id="GO:0004134">
    <property type="term" value="F:4-alpha-glucanotransferase activity"/>
    <property type="evidence" value="ECO:0007669"/>
    <property type="project" value="UniProtKB-EC"/>
</dbReference>
<dbReference type="Proteomes" id="UP000003571">
    <property type="component" value="Unassembled WGS sequence"/>
</dbReference>
<name>H7EPL2_9SPIR</name>
<comment type="similarity">
    <text evidence="2 10">Belongs to the disproportionating enzyme family.</text>
</comment>
<dbReference type="AlphaFoldDB" id="H7EPL2"/>
<dbReference type="InterPro" id="IPR003385">
    <property type="entry name" value="Glyco_hydro_77"/>
</dbReference>
<dbReference type="NCBIfam" id="TIGR00217">
    <property type="entry name" value="malQ"/>
    <property type="match status" value="1"/>
</dbReference>
<keyword evidence="12" id="KW-1185">Reference proteome</keyword>
<evidence type="ECO:0000256" key="10">
    <source>
        <dbReference type="RuleBase" id="RU361207"/>
    </source>
</evidence>
<evidence type="ECO:0000256" key="7">
    <source>
        <dbReference type="ARBA" id="ARBA00023277"/>
    </source>
</evidence>
<keyword evidence="5 10" id="KW-0328">Glycosyltransferase</keyword>
<dbReference type="EC" id="2.4.1.25" evidence="3 10"/>
<dbReference type="PANTHER" id="PTHR32438:SF5">
    <property type="entry name" value="4-ALPHA-GLUCANOTRANSFERASE DPE1, CHLOROPLASTIC_AMYLOPLASTIC"/>
    <property type="match status" value="1"/>
</dbReference>
<dbReference type="STRING" id="907348.TresaDRAFT_0507"/>
<dbReference type="InterPro" id="IPR017853">
    <property type="entry name" value="GH"/>
</dbReference>
<dbReference type="eggNOG" id="COG1640">
    <property type="taxonomic scope" value="Bacteria"/>
</dbReference>
<evidence type="ECO:0000256" key="9">
    <source>
        <dbReference type="ARBA" id="ARBA00031501"/>
    </source>
</evidence>
<dbReference type="EMBL" id="AGRW01000055">
    <property type="protein sequence ID" value="EIC00413.1"/>
    <property type="molecule type" value="Genomic_DNA"/>
</dbReference>
<protein>
    <recommendedName>
        <fullName evidence="4 10">4-alpha-glucanotransferase</fullName>
        <ecNumber evidence="3 10">2.4.1.25</ecNumber>
    </recommendedName>
    <alternativeName>
        <fullName evidence="8 10">Amylomaltase</fullName>
    </alternativeName>
    <alternativeName>
        <fullName evidence="9 10">Disproportionating enzyme</fullName>
    </alternativeName>
</protein>
<dbReference type="PANTHER" id="PTHR32438">
    <property type="entry name" value="4-ALPHA-GLUCANOTRANSFERASE DPE1, CHLOROPLASTIC/AMYLOPLASTIC"/>
    <property type="match status" value="1"/>
</dbReference>
<evidence type="ECO:0000256" key="2">
    <source>
        <dbReference type="ARBA" id="ARBA00005684"/>
    </source>
</evidence>
<dbReference type="SUPFAM" id="SSF51445">
    <property type="entry name" value="(Trans)glycosidases"/>
    <property type="match status" value="1"/>
</dbReference>
<dbReference type="OrthoDB" id="9811841at2"/>
<keyword evidence="6 10" id="KW-0808">Transferase</keyword>
<evidence type="ECO:0000256" key="3">
    <source>
        <dbReference type="ARBA" id="ARBA00012560"/>
    </source>
</evidence>
<comment type="catalytic activity">
    <reaction evidence="1 10">
        <text>Transfers a segment of a (1-&gt;4)-alpha-D-glucan to a new position in an acceptor, which may be glucose or a (1-&gt;4)-alpha-D-glucan.</text>
        <dbReference type="EC" id="2.4.1.25"/>
    </reaction>
</comment>